<accession>A0ABY1PWL6</accession>
<name>A0ABY1PWL6_9BACT</name>
<reference evidence="1 2" key="1">
    <citation type="submission" date="2017-05" db="EMBL/GenBank/DDBJ databases">
        <authorList>
            <person name="Varghese N."/>
            <person name="Submissions S."/>
        </authorList>
    </citation>
    <scope>NUCLEOTIDE SEQUENCE [LARGE SCALE GENOMIC DNA]</scope>
    <source>
        <strain evidence="1 2">DSM 25457</strain>
    </source>
</reference>
<protein>
    <submittedName>
        <fullName evidence="1">Uncharacterized protein</fullName>
    </submittedName>
</protein>
<evidence type="ECO:0000313" key="2">
    <source>
        <dbReference type="Proteomes" id="UP001158067"/>
    </source>
</evidence>
<dbReference type="EMBL" id="FXUG01000003">
    <property type="protein sequence ID" value="SMP50278.1"/>
    <property type="molecule type" value="Genomic_DNA"/>
</dbReference>
<comment type="caution">
    <text evidence="1">The sequence shown here is derived from an EMBL/GenBank/DDBJ whole genome shotgun (WGS) entry which is preliminary data.</text>
</comment>
<gene>
    <name evidence="1" type="ORF">SAMN06265222_10364</name>
</gene>
<dbReference type="RefSeq" id="WP_283431874.1">
    <property type="nucleotide sequence ID" value="NZ_FXUG01000003.1"/>
</dbReference>
<keyword evidence="2" id="KW-1185">Reference proteome</keyword>
<evidence type="ECO:0000313" key="1">
    <source>
        <dbReference type="EMBL" id="SMP50278.1"/>
    </source>
</evidence>
<proteinExistence type="predicted"/>
<dbReference type="Proteomes" id="UP001158067">
    <property type="component" value="Unassembled WGS sequence"/>
</dbReference>
<sequence length="131" mass="15215">MNWLKSLRQSWDDWCGDKQMENSIRHHLSRNGYFGGSAKFQAVRLIAIQRPGWLQIYRFEVTVRVDPGVSADDVVPAAEYRTLFGLVREDQRHNQSDVRVFEAESERLDLFQRWSEGLICLRGARSLEAAC</sequence>
<organism evidence="1 2">
    <name type="scientific">Neorhodopirellula lusitana</name>
    <dbReference type="NCBI Taxonomy" id="445327"/>
    <lineage>
        <taxon>Bacteria</taxon>
        <taxon>Pseudomonadati</taxon>
        <taxon>Planctomycetota</taxon>
        <taxon>Planctomycetia</taxon>
        <taxon>Pirellulales</taxon>
        <taxon>Pirellulaceae</taxon>
        <taxon>Neorhodopirellula</taxon>
    </lineage>
</organism>